<evidence type="ECO:0000259" key="1">
    <source>
        <dbReference type="Pfam" id="PF12697"/>
    </source>
</evidence>
<dbReference type="GO" id="GO:0003824">
    <property type="term" value="F:catalytic activity"/>
    <property type="evidence" value="ECO:0007669"/>
    <property type="project" value="UniProtKB-ARBA"/>
</dbReference>
<dbReference type="InterPro" id="IPR050266">
    <property type="entry name" value="AB_hydrolase_sf"/>
</dbReference>
<dbReference type="EMBL" id="SLWS01000013">
    <property type="protein sequence ID" value="TCO50636.1"/>
    <property type="molecule type" value="Genomic_DNA"/>
</dbReference>
<name>A0A4R2J1E6_9PSEU</name>
<reference evidence="2 3" key="1">
    <citation type="submission" date="2019-03" db="EMBL/GenBank/DDBJ databases">
        <title>Genomic Encyclopedia of Type Strains, Phase IV (KMG-IV): sequencing the most valuable type-strain genomes for metagenomic binning, comparative biology and taxonomic classification.</title>
        <authorList>
            <person name="Goeker M."/>
        </authorList>
    </citation>
    <scope>NUCLEOTIDE SEQUENCE [LARGE SCALE GENOMIC DNA]</scope>
    <source>
        <strain evidence="2 3">DSM 45934</strain>
    </source>
</reference>
<feature type="domain" description="AB hydrolase-1" evidence="1">
    <location>
        <begin position="14"/>
        <end position="237"/>
    </location>
</feature>
<dbReference type="OrthoDB" id="9785847at2"/>
<keyword evidence="3" id="KW-1185">Reference proteome</keyword>
<dbReference type="PANTHER" id="PTHR43798">
    <property type="entry name" value="MONOACYLGLYCEROL LIPASE"/>
    <property type="match status" value="1"/>
</dbReference>
<dbReference type="InterPro" id="IPR029058">
    <property type="entry name" value="AB_hydrolase_fold"/>
</dbReference>
<organism evidence="2 3">
    <name type="scientific">Actinocrispum wychmicini</name>
    <dbReference type="NCBI Taxonomy" id="1213861"/>
    <lineage>
        <taxon>Bacteria</taxon>
        <taxon>Bacillati</taxon>
        <taxon>Actinomycetota</taxon>
        <taxon>Actinomycetes</taxon>
        <taxon>Pseudonocardiales</taxon>
        <taxon>Pseudonocardiaceae</taxon>
        <taxon>Actinocrispum</taxon>
    </lineage>
</organism>
<dbReference type="SUPFAM" id="SSF53474">
    <property type="entry name" value="alpha/beta-Hydrolases"/>
    <property type="match status" value="1"/>
</dbReference>
<comment type="caution">
    <text evidence="2">The sequence shown here is derived from an EMBL/GenBank/DDBJ whole genome shotgun (WGS) entry which is preliminary data.</text>
</comment>
<evidence type="ECO:0000313" key="2">
    <source>
        <dbReference type="EMBL" id="TCO50636.1"/>
    </source>
</evidence>
<evidence type="ECO:0000313" key="3">
    <source>
        <dbReference type="Proteomes" id="UP000295680"/>
    </source>
</evidence>
<protein>
    <submittedName>
        <fullName evidence="2">Pimeloyl-ACP methyl ester carboxylesterase</fullName>
    </submittedName>
</protein>
<dbReference type="PRINTS" id="PR00111">
    <property type="entry name" value="ABHYDROLASE"/>
</dbReference>
<proteinExistence type="predicted"/>
<accession>A0A4R2J1E6</accession>
<dbReference type="RefSeq" id="WP_132124605.1">
    <property type="nucleotide sequence ID" value="NZ_SLWS01000013.1"/>
</dbReference>
<gene>
    <name evidence="2" type="ORF">EV192_11313</name>
</gene>
<dbReference type="Pfam" id="PF12697">
    <property type="entry name" value="Abhydrolase_6"/>
    <property type="match status" value="1"/>
</dbReference>
<dbReference type="Proteomes" id="UP000295680">
    <property type="component" value="Unassembled WGS sequence"/>
</dbReference>
<dbReference type="InterPro" id="IPR000073">
    <property type="entry name" value="AB_hydrolase_1"/>
</dbReference>
<dbReference type="AlphaFoldDB" id="A0A4R2J1E6"/>
<dbReference type="Gene3D" id="3.40.50.1820">
    <property type="entry name" value="alpha/beta hydrolase"/>
    <property type="match status" value="1"/>
</dbReference>
<sequence length="250" mass="28016">MHIAYDDKGTGQALVLVHGHPFDRTMWRPQLDRFSQTHRVIVPDLRGYGESPVVPGTFDMFARDIKDLLDRLGVDEVVMGGLSMGGQIAMEFHRLFPTRLRAWLLADTFPGVDTPDGRQFRYDTADRLEQEGMAGYADEVIWKMVSPRNEHAAAHVLRMMRDAPPLGAAAALRARAERPDYVHMLTQVRIPTLIVAGSEDSYTPVSVAEEMHGLIAGSELAVIEGAAHLPNLERQTEFDHRFQRFLDTVG</sequence>